<dbReference type="EMBL" id="JASPKZ010007888">
    <property type="protein sequence ID" value="KAJ9581573.1"/>
    <property type="molecule type" value="Genomic_DNA"/>
</dbReference>
<evidence type="ECO:0000313" key="2">
    <source>
        <dbReference type="Proteomes" id="UP001233999"/>
    </source>
</evidence>
<evidence type="ECO:0000313" key="1">
    <source>
        <dbReference type="EMBL" id="KAJ9581573.1"/>
    </source>
</evidence>
<comment type="caution">
    <text evidence="1">The sequence shown here is derived from an EMBL/GenBank/DDBJ whole genome shotgun (WGS) entry which is preliminary data.</text>
</comment>
<protein>
    <submittedName>
        <fullName evidence="1">Uncharacterized protein</fullName>
    </submittedName>
</protein>
<accession>A0AAD7ZKK3</accession>
<gene>
    <name evidence="1" type="ORF">L9F63_023256</name>
</gene>
<name>A0AAD7ZKK3_DIPPU</name>
<reference evidence="1" key="2">
    <citation type="submission" date="2023-05" db="EMBL/GenBank/DDBJ databases">
        <authorList>
            <person name="Fouks B."/>
        </authorList>
    </citation>
    <scope>NUCLEOTIDE SEQUENCE</scope>
    <source>
        <strain evidence="1">Stay&amp;Tobe</strain>
        <tissue evidence="1">Testes</tissue>
    </source>
</reference>
<keyword evidence="2" id="KW-1185">Reference proteome</keyword>
<dbReference type="AlphaFoldDB" id="A0AAD7ZKK3"/>
<reference evidence="1" key="1">
    <citation type="journal article" date="2023" name="IScience">
        <title>Live-bearing cockroach genome reveals convergent evolutionary mechanisms linked to viviparity in insects and beyond.</title>
        <authorList>
            <person name="Fouks B."/>
            <person name="Harrison M.C."/>
            <person name="Mikhailova A.A."/>
            <person name="Marchal E."/>
            <person name="English S."/>
            <person name="Carruthers M."/>
            <person name="Jennings E.C."/>
            <person name="Chiamaka E.L."/>
            <person name="Frigard R.A."/>
            <person name="Pippel M."/>
            <person name="Attardo G.M."/>
            <person name="Benoit J.B."/>
            <person name="Bornberg-Bauer E."/>
            <person name="Tobe S.S."/>
        </authorList>
    </citation>
    <scope>NUCLEOTIDE SEQUENCE</scope>
    <source>
        <strain evidence="1">Stay&amp;Tobe</strain>
    </source>
</reference>
<sequence length="58" mass="6338">FSELTVGTQSLLKLLPITEERIYACVPQIIPSDILDKAAKVSNYIGTSSAFKHSTRVS</sequence>
<proteinExistence type="predicted"/>
<feature type="non-terminal residue" evidence="1">
    <location>
        <position position="1"/>
    </location>
</feature>
<organism evidence="1 2">
    <name type="scientific">Diploptera punctata</name>
    <name type="common">Pacific beetle cockroach</name>
    <dbReference type="NCBI Taxonomy" id="6984"/>
    <lineage>
        <taxon>Eukaryota</taxon>
        <taxon>Metazoa</taxon>
        <taxon>Ecdysozoa</taxon>
        <taxon>Arthropoda</taxon>
        <taxon>Hexapoda</taxon>
        <taxon>Insecta</taxon>
        <taxon>Pterygota</taxon>
        <taxon>Neoptera</taxon>
        <taxon>Polyneoptera</taxon>
        <taxon>Dictyoptera</taxon>
        <taxon>Blattodea</taxon>
        <taxon>Blaberoidea</taxon>
        <taxon>Blaberidae</taxon>
        <taxon>Diplopterinae</taxon>
        <taxon>Diploptera</taxon>
    </lineage>
</organism>
<feature type="non-terminal residue" evidence="1">
    <location>
        <position position="58"/>
    </location>
</feature>
<dbReference type="Proteomes" id="UP001233999">
    <property type="component" value="Unassembled WGS sequence"/>
</dbReference>